<organism evidence="4 5">
    <name type="scientific">Hymenobacter algoricola</name>
    <dbReference type="NCBI Taxonomy" id="486267"/>
    <lineage>
        <taxon>Bacteria</taxon>
        <taxon>Pseudomonadati</taxon>
        <taxon>Bacteroidota</taxon>
        <taxon>Cytophagia</taxon>
        <taxon>Cytophagales</taxon>
        <taxon>Hymenobacteraceae</taxon>
        <taxon>Hymenobacter</taxon>
    </lineage>
</organism>
<dbReference type="Pfam" id="PF07691">
    <property type="entry name" value="PA14"/>
    <property type="match status" value="1"/>
</dbReference>
<dbReference type="SMART" id="SM00458">
    <property type="entry name" value="RICIN"/>
    <property type="match status" value="1"/>
</dbReference>
<keyword evidence="2" id="KW-0732">Signal</keyword>
<dbReference type="Gene3D" id="2.80.10.50">
    <property type="match status" value="2"/>
</dbReference>
<accession>A0ABP7MCS8</accession>
<protein>
    <recommendedName>
        <fullName evidence="3">PA14 domain-containing protein</fullName>
    </recommendedName>
</protein>
<dbReference type="CDD" id="cd00161">
    <property type="entry name" value="beta-trefoil_Ricin-like"/>
    <property type="match status" value="1"/>
</dbReference>
<feature type="chain" id="PRO_5045117021" description="PA14 domain-containing protein" evidence="2">
    <location>
        <begin position="22"/>
        <end position="501"/>
    </location>
</feature>
<name>A0ABP7MCS8_9BACT</name>
<feature type="region of interest" description="Disordered" evidence="1">
    <location>
        <begin position="219"/>
        <end position="244"/>
    </location>
</feature>
<dbReference type="NCBIfam" id="TIGR04183">
    <property type="entry name" value="Por_Secre_tail"/>
    <property type="match status" value="1"/>
</dbReference>
<feature type="signal peptide" evidence="2">
    <location>
        <begin position="1"/>
        <end position="21"/>
    </location>
</feature>
<dbReference type="PROSITE" id="PS50231">
    <property type="entry name" value="RICIN_B_LECTIN"/>
    <property type="match status" value="1"/>
</dbReference>
<gene>
    <name evidence="4" type="ORF">GCM10022406_03490</name>
</gene>
<dbReference type="Pfam" id="PF14200">
    <property type="entry name" value="RicinB_lectin_2"/>
    <property type="match status" value="2"/>
</dbReference>
<dbReference type="RefSeq" id="WP_345109195.1">
    <property type="nucleotide sequence ID" value="NZ_BAABDH010000003.1"/>
</dbReference>
<sequence>MLAGSASLAASGPASTSAAVAAAPVASAGTGLTAIYFANGSLAGAPVLKRLDSTVDFQWGLGSPAPGLPVDNFSVRWEGLISAPATGRYSFSILSNDGLRLWVNGKKVIDTWDGNGGGNNVGGSVSMAAGEKTTIKLEYYDEDGDARVELQWIPPGQAPQIIPSEHLYPVGSPLTPDPIVTSTPTAAKVAPAPRAAAAPAAPVAAKPKAAPAPAPVVAAAPAKVKRTKPVPEPKPEPAPKPAPVGPVVITPGVYTLSVRSSGKTLEITDETRTGRIPGQQSGPKVAAQWRVENAGSGFYRLMVPGGNKVLEVLGSSTSNGAEMELWPYYSGNNQMWQIEDTGEGFVKVIARHSRKSLTYKDSTDGGLQQWRYSGKDNQQWKLTPVVETAPPLLANMSNVLAVGANKMSVYPNPSNGVLQMAYQLNQDMPLGWVLYDQRGIAVKVSDYRRQASGQHHQTLDFSSLPAGDYNLNLTVGATTTKQQLLIRRPSAVAPAVQEEAK</sequence>
<dbReference type="InterPro" id="IPR037524">
    <property type="entry name" value="PA14/GLEYA"/>
</dbReference>
<dbReference type="InterPro" id="IPR011658">
    <property type="entry name" value="PA14_dom"/>
</dbReference>
<evidence type="ECO:0000256" key="1">
    <source>
        <dbReference type="SAM" id="MobiDB-lite"/>
    </source>
</evidence>
<dbReference type="Pfam" id="PF18962">
    <property type="entry name" value="Por_Secre_tail"/>
    <property type="match status" value="1"/>
</dbReference>
<evidence type="ECO:0000313" key="5">
    <source>
        <dbReference type="Proteomes" id="UP001499909"/>
    </source>
</evidence>
<dbReference type="SUPFAM" id="SSF50370">
    <property type="entry name" value="Ricin B-like lectins"/>
    <property type="match status" value="1"/>
</dbReference>
<evidence type="ECO:0000259" key="3">
    <source>
        <dbReference type="PROSITE" id="PS51820"/>
    </source>
</evidence>
<dbReference type="SUPFAM" id="SSF56988">
    <property type="entry name" value="Anthrax protective antigen"/>
    <property type="match status" value="1"/>
</dbReference>
<dbReference type="InterPro" id="IPR000772">
    <property type="entry name" value="Ricin_B_lectin"/>
</dbReference>
<dbReference type="InterPro" id="IPR035992">
    <property type="entry name" value="Ricin_B-like_lectins"/>
</dbReference>
<dbReference type="InterPro" id="IPR026444">
    <property type="entry name" value="Secre_tail"/>
</dbReference>
<reference evidence="5" key="1">
    <citation type="journal article" date="2019" name="Int. J. Syst. Evol. Microbiol.">
        <title>The Global Catalogue of Microorganisms (GCM) 10K type strain sequencing project: providing services to taxonomists for standard genome sequencing and annotation.</title>
        <authorList>
            <consortium name="The Broad Institute Genomics Platform"/>
            <consortium name="The Broad Institute Genome Sequencing Center for Infectious Disease"/>
            <person name="Wu L."/>
            <person name="Ma J."/>
        </authorList>
    </citation>
    <scope>NUCLEOTIDE SEQUENCE [LARGE SCALE GENOMIC DNA]</scope>
    <source>
        <strain evidence="5">JCM 17214</strain>
    </source>
</reference>
<comment type="caution">
    <text evidence="4">The sequence shown here is derived from an EMBL/GenBank/DDBJ whole genome shotgun (WGS) entry which is preliminary data.</text>
</comment>
<feature type="domain" description="PA14" evidence="3">
    <location>
        <begin position="27"/>
        <end position="166"/>
    </location>
</feature>
<evidence type="ECO:0000313" key="4">
    <source>
        <dbReference type="EMBL" id="GAA3920401.1"/>
    </source>
</evidence>
<dbReference type="Proteomes" id="UP001499909">
    <property type="component" value="Unassembled WGS sequence"/>
</dbReference>
<dbReference type="PROSITE" id="PS51820">
    <property type="entry name" value="PA14"/>
    <property type="match status" value="1"/>
</dbReference>
<evidence type="ECO:0000256" key="2">
    <source>
        <dbReference type="SAM" id="SignalP"/>
    </source>
</evidence>
<keyword evidence="5" id="KW-1185">Reference proteome</keyword>
<dbReference type="Gene3D" id="3.90.182.10">
    <property type="entry name" value="Toxin - Anthrax Protective Antigen,domain 1"/>
    <property type="match status" value="1"/>
</dbReference>
<proteinExistence type="predicted"/>
<dbReference type="SMART" id="SM00758">
    <property type="entry name" value="PA14"/>
    <property type="match status" value="1"/>
</dbReference>
<dbReference type="EMBL" id="BAABDH010000003">
    <property type="protein sequence ID" value="GAA3920401.1"/>
    <property type="molecule type" value="Genomic_DNA"/>
</dbReference>